<feature type="domain" description="ATPase F1/V1/A1 complex alpha/beta subunit nucleotide-binding" evidence="10">
    <location>
        <begin position="236"/>
        <end position="459"/>
    </location>
</feature>
<comment type="catalytic activity">
    <reaction evidence="9">
        <text>ATP + H2O + 4 H(+)(in) = ADP + phosphate + 5 H(+)(out)</text>
        <dbReference type="Rhea" id="RHEA:57720"/>
        <dbReference type="ChEBI" id="CHEBI:15377"/>
        <dbReference type="ChEBI" id="CHEBI:15378"/>
        <dbReference type="ChEBI" id="CHEBI:30616"/>
        <dbReference type="ChEBI" id="CHEBI:43474"/>
        <dbReference type="ChEBI" id="CHEBI:456216"/>
        <dbReference type="EC" id="7.1.2.2"/>
    </reaction>
</comment>
<dbReference type="InterPro" id="IPR004100">
    <property type="entry name" value="ATPase_F1/V1/A1_a/bsu_N"/>
</dbReference>
<dbReference type="CDD" id="cd01134">
    <property type="entry name" value="V_A-ATPase_A"/>
    <property type="match status" value="1"/>
</dbReference>
<evidence type="ECO:0000256" key="9">
    <source>
        <dbReference type="HAMAP-Rule" id="MF_00309"/>
    </source>
</evidence>
<dbReference type="Gene3D" id="1.10.1140.10">
    <property type="entry name" value="Bovine Mitochondrial F1-atpase, Atp Synthase Beta Chain, Chain D, domain 3"/>
    <property type="match status" value="1"/>
</dbReference>
<dbReference type="InterPro" id="IPR031686">
    <property type="entry name" value="ATP-synth_a_Xtn"/>
</dbReference>
<keyword evidence="15" id="KW-1185">Reference proteome</keyword>
<comment type="similarity">
    <text evidence="1 9">Belongs to the ATPase alpha/beta chains family.</text>
</comment>
<dbReference type="CDD" id="cd18119">
    <property type="entry name" value="ATP-synt_V_A-type_alpha_N"/>
    <property type="match status" value="1"/>
</dbReference>
<keyword evidence="2 9" id="KW-0813">Transport</keyword>
<evidence type="ECO:0000259" key="10">
    <source>
        <dbReference type="Pfam" id="PF00006"/>
    </source>
</evidence>
<dbReference type="GO" id="GO:0042777">
    <property type="term" value="P:proton motive force-driven plasma membrane ATP synthesis"/>
    <property type="evidence" value="ECO:0007669"/>
    <property type="project" value="UniProtKB-UniRule"/>
</dbReference>
<evidence type="ECO:0000256" key="1">
    <source>
        <dbReference type="ARBA" id="ARBA00008936"/>
    </source>
</evidence>
<gene>
    <name evidence="9" type="primary">atpA</name>
    <name evidence="14" type="ORF">C5Q98_01065</name>
</gene>
<keyword evidence="6 9" id="KW-1278">Translocase</keyword>
<evidence type="ECO:0000259" key="11">
    <source>
        <dbReference type="Pfam" id="PF02874"/>
    </source>
</evidence>
<dbReference type="CDD" id="cd18111">
    <property type="entry name" value="ATP-synt_V_A-type_alpha_C"/>
    <property type="match status" value="1"/>
</dbReference>
<dbReference type="Pfam" id="PF02874">
    <property type="entry name" value="ATP-synt_ab_N"/>
    <property type="match status" value="1"/>
</dbReference>
<dbReference type="Gene3D" id="2.40.30.20">
    <property type="match status" value="1"/>
</dbReference>
<dbReference type="EMBL" id="CP027226">
    <property type="protein sequence ID" value="AVM41909.1"/>
    <property type="molecule type" value="Genomic_DNA"/>
</dbReference>
<dbReference type="KEGG" id="fsa:C5Q98_01065"/>
<keyword evidence="3 9" id="KW-0547">Nucleotide-binding</keyword>
<evidence type="ECO:0000256" key="8">
    <source>
        <dbReference type="ARBA" id="ARBA00023310"/>
    </source>
</evidence>
<dbReference type="PANTHER" id="PTHR43607">
    <property type="entry name" value="V-TYPE PROTON ATPASE CATALYTIC SUBUNIT A"/>
    <property type="match status" value="1"/>
</dbReference>
<comment type="function">
    <text evidence="9">Produces ATP from ADP in the presence of a proton gradient across the membrane. The V-type alpha chain is a catalytic subunit.</text>
</comment>
<evidence type="ECO:0000256" key="4">
    <source>
        <dbReference type="ARBA" id="ARBA00022781"/>
    </source>
</evidence>
<feature type="binding site" evidence="9">
    <location>
        <begin position="256"/>
        <end position="263"/>
    </location>
    <ligand>
        <name>ATP</name>
        <dbReference type="ChEBI" id="CHEBI:30616"/>
    </ligand>
</feature>
<dbReference type="PANTHER" id="PTHR43607:SF1">
    <property type="entry name" value="H(+)-TRANSPORTING TWO-SECTOR ATPASE"/>
    <property type="match status" value="1"/>
</dbReference>
<dbReference type="Pfam" id="PF22919">
    <property type="entry name" value="ATP-synt_VA_C"/>
    <property type="match status" value="1"/>
</dbReference>
<keyword evidence="8 9" id="KW-0066">ATP synthesis</keyword>
<dbReference type="InterPro" id="IPR036121">
    <property type="entry name" value="ATPase_F1/V1/A1_a/bsu_N_sf"/>
</dbReference>
<dbReference type="FunFam" id="2.40.30.20:FF:000002">
    <property type="entry name" value="V-type proton ATPase catalytic subunit A"/>
    <property type="match status" value="1"/>
</dbReference>
<dbReference type="GO" id="GO:0046933">
    <property type="term" value="F:proton-transporting ATP synthase activity, rotational mechanism"/>
    <property type="evidence" value="ECO:0007669"/>
    <property type="project" value="UniProtKB-UniRule"/>
</dbReference>
<evidence type="ECO:0000256" key="6">
    <source>
        <dbReference type="ARBA" id="ARBA00022967"/>
    </source>
</evidence>
<dbReference type="InterPro" id="IPR024034">
    <property type="entry name" value="ATPase_F1/V1_b/a_C"/>
</dbReference>
<dbReference type="RefSeq" id="WP_106011895.1">
    <property type="nucleotide sequence ID" value="NZ_CP027226.1"/>
</dbReference>
<dbReference type="Pfam" id="PF16886">
    <property type="entry name" value="ATP-synt_ab_Xtn"/>
    <property type="match status" value="1"/>
</dbReference>
<dbReference type="FunFam" id="1.10.1140.10:FF:000002">
    <property type="entry name" value="V-type proton ATPase catalytic subunit A"/>
    <property type="match status" value="1"/>
</dbReference>
<evidence type="ECO:0000313" key="15">
    <source>
        <dbReference type="Proteomes" id="UP000237947"/>
    </source>
</evidence>
<evidence type="ECO:0000256" key="3">
    <source>
        <dbReference type="ARBA" id="ARBA00022741"/>
    </source>
</evidence>
<dbReference type="EC" id="7.1.2.2" evidence="9"/>
<feature type="domain" description="ATPase F1/V1/A1 complex alpha/beta subunit N-terminal" evidence="11">
    <location>
        <begin position="23"/>
        <end position="84"/>
    </location>
</feature>
<dbReference type="HAMAP" id="MF_00309">
    <property type="entry name" value="ATP_synth_A_arch"/>
    <property type="match status" value="1"/>
</dbReference>
<dbReference type="SUPFAM" id="SSF50615">
    <property type="entry name" value="N-terminal domain of alpha and beta subunits of F1 ATP synthase"/>
    <property type="match status" value="1"/>
</dbReference>
<accession>A0A2S0KLM9</accession>
<dbReference type="InterPro" id="IPR055190">
    <property type="entry name" value="ATP-synt_VA_C"/>
</dbReference>
<dbReference type="InterPro" id="IPR027417">
    <property type="entry name" value="P-loop_NTPase"/>
</dbReference>
<feature type="domain" description="ATP synthase A/B type C-terminal" evidence="13">
    <location>
        <begin position="469"/>
        <end position="567"/>
    </location>
</feature>
<sequence>MANNLDLKQNNSTNEKQAITGTIVKISGPLIVASGMRDVRMFDVVRVGENNLVGEVIEVHGDEASIQVYEETDGLRPGEAVHSTDHPLDVELGPGLMGTIYDGIQRPLAKMREISGSNIARGIDVNSIDHEKKWYFEPRTDLPEKLRAGDIIATVKENNVIEHKIMLPPTIPGDIEIVEIAQAGEYTVVEPIAKIRYTNNWGDVVEEDVQMAQRWPVRQGRPFNKQLAPSKPLVTGQRVVDTFFPVARGGTSTVPGPFGAGKTVIQQQLAKWSDADVVVYIGCGERGNEMTEVLKDFPNLIDPKTNESLMERTILIANTSDMPVAAREASIYTGITIAEYYRDMGYAVCIMADSTSRWAEALREMSGRLEEMPGEEGYPAYLGSRLAEFYERAGVVHALGSEEREGSITAVGAVSPPGGDMSDPVVQATLRTVKVYWELDSSLAAKRHFPAINWMSSYSLYKNTINPYFSDEVHPDWQSNQETAFKVLQDEAELEEIVRLVGQDSLSAQDQLKLEIARSIRNDYLHQNSYHEVDTYTSLQKQFYMLDLIIRFYKEASALVDAGASIDDIMDMSIRVRLSRMKYEKEDEIEAAYNDALKELEESILKVKANSRTMAGRR</sequence>
<evidence type="ECO:0000259" key="12">
    <source>
        <dbReference type="Pfam" id="PF16886"/>
    </source>
</evidence>
<dbReference type="Pfam" id="PF00006">
    <property type="entry name" value="ATP-synt_ab"/>
    <property type="match status" value="1"/>
</dbReference>
<dbReference type="OrthoDB" id="9803053at2"/>
<evidence type="ECO:0000259" key="13">
    <source>
        <dbReference type="Pfam" id="PF22919"/>
    </source>
</evidence>
<evidence type="ECO:0000256" key="7">
    <source>
        <dbReference type="ARBA" id="ARBA00023065"/>
    </source>
</evidence>
<dbReference type="Gene3D" id="2.40.50.100">
    <property type="match status" value="1"/>
</dbReference>
<organism evidence="14 15">
    <name type="scientific">Fastidiosipila sanguinis</name>
    <dbReference type="NCBI Taxonomy" id="236753"/>
    <lineage>
        <taxon>Bacteria</taxon>
        <taxon>Bacillati</taxon>
        <taxon>Bacillota</taxon>
        <taxon>Clostridia</taxon>
        <taxon>Eubacteriales</taxon>
        <taxon>Oscillospiraceae</taxon>
        <taxon>Fastidiosipila</taxon>
    </lineage>
</organism>
<keyword evidence="5 9" id="KW-0067">ATP-binding</keyword>
<protein>
    <recommendedName>
        <fullName evidence="9">V-type ATP synthase alpha chain</fullName>
        <ecNumber evidence="9">7.1.2.2</ecNumber>
    </recommendedName>
    <alternativeName>
        <fullName evidence="9">V-ATPase subunit A</fullName>
    </alternativeName>
</protein>
<keyword evidence="4 9" id="KW-0375">Hydrogen ion transport</keyword>
<dbReference type="Gene3D" id="3.40.50.300">
    <property type="entry name" value="P-loop containing nucleotide triphosphate hydrolases"/>
    <property type="match status" value="1"/>
</dbReference>
<dbReference type="GO" id="GO:0045259">
    <property type="term" value="C:proton-transporting ATP synthase complex"/>
    <property type="evidence" value="ECO:0007669"/>
    <property type="project" value="UniProtKB-ARBA"/>
</dbReference>
<dbReference type="SUPFAM" id="SSF47917">
    <property type="entry name" value="C-terminal domain of alpha and beta subunits of F1 ATP synthase"/>
    <property type="match status" value="1"/>
</dbReference>
<dbReference type="GO" id="GO:0046961">
    <property type="term" value="F:proton-transporting ATPase activity, rotational mechanism"/>
    <property type="evidence" value="ECO:0007669"/>
    <property type="project" value="InterPro"/>
</dbReference>
<dbReference type="SUPFAM" id="SSF52540">
    <property type="entry name" value="P-loop containing nucleoside triphosphate hydrolases"/>
    <property type="match status" value="1"/>
</dbReference>
<dbReference type="InterPro" id="IPR023366">
    <property type="entry name" value="ATP_synth_asu-like_sf"/>
</dbReference>
<name>A0A2S0KLM9_9FIRM</name>
<evidence type="ECO:0000256" key="2">
    <source>
        <dbReference type="ARBA" id="ARBA00022448"/>
    </source>
</evidence>
<dbReference type="InterPro" id="IPR000194">
    <property type="entry name" value="ATPase_F1/V1/A1_a/bsu_nucl-bd"/>
</dbReference>
<dbReference type="InterPro" id="IPR022878">
    <property type="entry name" value="V-ATPase_asu"/>
</dbReference>
<evidence type="ECO:0000256" key="5">
    <source>
        <dbReference type="ARBA" id="ARBA00022840"/>
    </source>
</evidence>
<dbReference type="AlphaFoldDB" id="A0A2S0KLM9"/>
<keyword evidence="7 9" id="KW-0406">Ion transport</keyword>
<proteinExistence type="inferred from homology"/>
<dbReference type="GO" id="GO:0005524">
    <property type="term" value="F:ATP binding"/>
    <property type="evidence" value="ECO:0007669"/>
    <property type="project" value="UniProtKB-UniRule"/>
</dbReference>
<evidence type="ECO:0000313" key="14">
    <source>
        <dbReference type="EMBL" id="AVM41909.1"/>
    </source>
</evidence>
<feature type="domain" description="ATPsynthase alpha/beta subunit barrel-sandwich" evidence="12">
    <location>
        <begin position="125"/>
        <end position="218"/>
    </location>
</feature>
<reference evidence="15" key="1">
    <citation type="submission" date="2018-02" db="EMBL/GenBank/DDBJ databases">
        <authorList>
            <person name="Holder M.E."/>
            <person name="Ajami N.J."/>
            <person name="Petrosino J.F."/>
        </authorList>
    </citation>
    <scope>NUCLEOTIDE SEQUENCE [LARGE SCALE GENOMIC DNA]</scope>
    <source>
        <strain evidence="15">CCUG 47711</strain>
    </source>
</reference>
<dbReference type="Proteomes" id="UP000237947">
    <property type="component" value="Chromosome"/>
</dbReference>
<dbReference type="NCBIfam" id="NF003220">
    <property type="entry name" value="PRK04192.1"/>
    <property type="match status" value="1"/>
</dbReference>